<dbReference type="PANTHER" id="PTHR44846:SF16">
    <property type="entry name" value="TRANSCRIPTIONAL REGULATOR PHNF-RELATED"/>
    <property type="match status" value="1"/>
</dbReference>
<dbReference type="InterPro" id="IPR036390">
    <property type="entry name" value="WH_DNA-bd_sf"/>
</dbReference>
<dbReference type="PRINTS" id="PR00035">
    <property type="entry name" value="HTHGNTR"/>
</dbReference>
<evidence type="ECO:0000256" key="5">
    <source>
        <dbReference type="ARBA" id="ARBA00023163"/>
    </source>
</evidence>
<dbReference type="SMART" id="SM00345">
    <property type="entry name" value="HTH_GNTR"/>
    <property type="match status" value="1"/>
</dbReference>
<dbReference type="SUPFAM" id="SSF64288">
    <property type="entry name" value="Chorismate lyase-like"/>
    <property type="match status" value="1"/>
</dbReference>
<evidence type="ECO:0000256" key="6">
    <source>
        <dbReference type="ARBA" id="ARBA00058362"/>
    </source>
</evidence>
<dbReference type="SUPFAM" id="SSF46785">
    <property type="entry name" value="Winged helix' DNA-binding domain"/>
    <property type="match status" value="1"/>
</dbReference>
<dbReference type="InterPro" id="IPR028978">
    <property type="entry name" value="Chorismate_lyase_/UTRA_dom_sf"/>
</dbReference>
<dbReference type="Proteomes" id="UP000429484">
    <property type="component" value="Unassembled WGS sequence"/>
</dbReference>
<dbReference type="InterPro" id="IPR010248">
    <property type="entry name" value="His_ut_repres"/>
</dbReference>
<keyword evidence="1" id="KW-0678">Repressor</keyword>
<dbReference type="NCBIfam" id="TIGR02018">
    <property type="entry name" value="his_ut_repres"/>
    <property type="match status" value="1"/>
</dbReference>
<evidence type="ECO:0000256" key="1">
    <source>
        <dbReference type="ARBA" id="ARBA00022491"/>
    </source>
</evidence>
<evidence type="ECO:0000256" key="9">
    <source>
        <dbReference type="NCBIfam" id="TIGR02018"/>
    </source>
</evidence>
<keyword evidence="3" id="KW-0805">Transcription regulation</keyword>
<dbReference type="GO" id="GO:0006547">
    <property type="term" value="P:L-histidine metabolic process"/>
    <property type="evidence" value="ECO:0007669"/>
    <property type="project" value="UniProtKB-UniRule"/>
</dbReference>
<organism evidence="11 12">
    <name type="scientific">Rhizobium meliloti</name>
    <name type="common">Ensifer meliloti</name>
    <name type="synonym">Sinorhizobium meliloti</name>
    <dbReference type="NCBI Taxonomy" id="382"/>
    <lineage>
        <taxon>Bacteria</taxon>
        <taxon>Pseudomonadati</taxon>
        <taxon>Pseudomonadota</taxon>
        <taxon>Alphaproteobacteria</taxon>
        <taxon>Hyphomicrobiales</taxon>
        <taxon>Rhizobiaceae</taxon>
        <taxon>Sinorhizobium/Ensifer group</taxon>
        <taxon>Sinorhizobium</taxon>
    </lineage>
</organism>
<dbReference type="PROSITE" id="PS50949">
    <property type="entry name" value="HTH_GNTR"/>
    <property type="match status" value="1"/>
</dbReference>
<dbReference type="InterPro" id="IPR000524">
    <property type="entry name" value="Tscrpt_reg_HTH_GntR"/>
</dbReference>
<dbReference type="InterPro" id="IPR011663">
    <property type="entry name" value="UTRA"/>
</dbReference>
<dbReference type="EMBL" id="WISR01000152">
    <property type="protein sequence ID" value="MQW34484.1"/>
    <property type="molecule type" value="Genomic_DNA"/>
</dbReference>
<dbReference type="InterPro" id="IPR050679">
    <property type="entry name" value="Bact_HTH_transcr_reg"/>
</dbReference>
<feature type="domain" description="HTH gntR-type" evidence="10">
    <location>
        <begin position="18"/>
        <end position="86"/>
    </location>
</feature>
<keyword evidence="5" id="KW-0804">Transcription</keyword>
<accession>A0A222LFB3</accession>
<dbReference type="KEGG" id="smer:DU99_14950"/>
<evidence type="ECO:0000256" key="3">
    <source>
        <dbReference type="ARBA" id="ARBA00023015"/>
    </source>
</evidence>
<comment type="pathway">
    <text evidence="7">Amino-acid degradation; L-histidine degradation into L-glutamate [regulation].</text>
</comment>
<dbReference type="FunFam" id="1.10.10.10:FF:000079">
    <property type="entry name" value="GntR family transcriptional regulator"/>
    <property type="match status" value="1"/>
</dbReference>
<gene>
    <name evidence="11" type="primary">hutC</name>
    <name evidence="11" type="ORF">GHK53_17205</name>
</gene>
<dbReference type="InterPro" id="IPR036388">
    <property type="entry name" value="WH-like_DNA-bd_sf"/>
</dbReference>
<dbReference type="SMART" id="SM00866">
    <property type="entry name" value="UTRA"/>
    <property type="match status" value="1"/>
</dbReference>
<dbReference type="GO" id="GO:0003700">
    <property type="term" value="F:DNA-binding transcription factor activity"/>
    <property type="evidence" value="ECO:0007669"/>
    <property type="project" value="UniProtKB-UniRule"/>
</dbReference>
<dbReference type="Gene3D" id="1.10.10.10">
    <property type="entry name" value="Winged helix-like DNA-binding domain superfamily/Winged helix DNA-binding domain"/>
    <property type="match status" value="1"/>
</dbReference>
<dbReference type="Gene3D" id="3.40.1410.10">
    <property type="entry name" value="Chorismate lyase-like"/>
    <property type="match status" value="1"/>
</dbReference>
<dbReference type="OMA" id="VLVHCEQ"/>
<dbReference type="RefSeq" id="WP_003527510.1">
    <property type="nucleotide sequence ID" value="NZ_BJNJ01000064.1"/>
</dbReference>
<dbReference type="GO" id="GO:0003677">
    <property type="term" value="F:DNA binding"/>
    <property type="evidence" value="ECO:0007669"/>
    <property type="project" value="UniProtKB-UniRule"/>
</dbReference>
<dbReference type="GeneID" id="89577103"/>
<evidence type="ECO:0000256" key="7">
    <source>
        <dbReference type="ARBA" id="ARBA00060686"/>
    </source>
</evidence>
<dbReference type="CDD" id="cd07377">
    <property type="entry name" value="WHTH_GntR"/>
    <property type="match status" value="1"/>
</dbReference>
<evidence type="ECO:0000313" key="11">
    <source>
        <dbReference type="EMBL" id="MQW34484.1"/>
    </source>
</evidence>
<comment type="function">
    <text evidence="6">Repressor which binds to the hutP region in the histidine utilization (hut) operon. It blocks the expression of all the hut genes in the absence of inducer.</text>
</comment>
<evidence type="ECO:0000256" key="4">
    <source>
        <dbReference type="ARBA" id="ARBA00023125"/>
    </source>
</evidence>
<sequence length="247" mass="27588">MAVLGRKSDRAVFDDGPVPRYEAVKQFIRSRIESGEWPPHHRVPSENDIVADLGVSRMTANRALRELASEGAITRVQGVGSFVAAHKGSTALLEVRNIADEIRERGHRHTSRITLLEEEQASTEVAEALGLAAKARVFHSIIVHAEDDVPIQIEDRFVNPAICPNYLEQDFTSMTPNVYLTLVAPITRTEQIVEAVLPKPWECKLLSIGRGEPCLMIRRRTWSEAANVTVAWLTYPGTRYRLEGVSQ</sequence>
<evidence type="ECO:0000256" key="8">
    <source>
        <dbReference type="ARBA" id="ARBA00071620"/>
    </source>
</evidence>
<dbReference type="Pfam" id="PF07702">
    <property type="entry name" value="UTRA"/>
    <property type="match status" value="1"/>
</dbReference>
<protein>
    <recommendedName>
        <fullName evidence="8 9">Histidine utilization repressor</fullName>
    </recommendedName>
</protein>
<keyword evidence="2" id="KW-0369">Histidine metabolism</keyword>
<keyword evidence="4" id="KW-0238">DNA-binding</keyword>
<evidence type="ECO:0000259" key="10">
    <source>
        <dbReference type="PROSITE" id="PS50949"/>
    </source>
</evidence>
<dbReference type="Pfam" id="PF00392">
    <property type="entry name" value="GntR"/>
    <property type="match status" value="1"/>
</dbReference>
<evidence type="ECO:0000313" key="12">
    <source>
        <dbReference type="Proteomes" id="UP000429484"/>
    </source>
</evidence>
<reference evidence="11 12" key="1">
    <citation type="journal article" date="2013" name="Genome Biol.">
        <title>Comparative genomics of the core and accessory genomes of 48 Sinorhizobium strains comprising five genospecies.</title>
        <authorList>
            <person name="Sugawara M."/>
            <person name="Epstein B."/>
            <person name="Badgley B.D."/>
            <person name="Unno T."/>
            <person name="Xu L."/>
            <person name="Reese J."/>
            <person name="Gyaneshwar P."/>
            <person name="Denny R."/>
            <person name="Mudge J."/>
            <person name="Bharti A.K."/>
            <person name="Farmer A.D."/>
            <person name="May G.D."/>
            <person name="Woodward J.E."/>
            <person name="Medigue C."/>
            <person name="Vallenet D."/>
            <person name="Lajus A."/>
            <person name="Rouy Z."/>
            <person name="Martinez-Vaz B."/>
            <person name="Tiffin P."/>
            <person name="Young N.D."/>
            <person name="Sadowsky M.J."/>
        </authorList>
    </citation>
    <scope>NUCLEOTIDE SEQUENCE [LARGE SCALE GENOMIC DNA]</scope>
    <source>
        <strain evidence="11 12">N6B1</strain>
    </source>
</reference>
<evidence type="ECO:0000256" key="2">
    <source>
        <dbReference type="ARBA" id="ARBA00022808"/>
    </source>
</evidence>
<dbReference type="GO" id="GO:0045892">
    <property type="term" value="P:negative regulation of DNA-templated transcription"/>
    <property type="evidence" value="ECO:0007669"/>
    <property type="project" value="UniProtKB-UniRule"/>
</dbReference>
<name>A0A222LFB3_RHIML</name>
<proteinExistence type="predicted"/>
<dbReference type="AlphaFoldDB" id="A0A222LFB3"/>
<dbReference type="PANTHER" id="PTHR44846">
    <property type="entry name" value="MANNOSYL-D-GLYCERATE TRANSPORT/METABOLISM SYSTEM REPRESSOR MNGR-RELATED"/>
    <property type="match status" value="1"/>
</dbReference>
<dbReference type="FunFam" id="3.40.1410.10:FF:000004">
    <property type="entry name" value="Histidine utilization repressor"/>
    <property type="match status" value="1"/>
</dbReference>
<comment type="caution">
    <text evidence="11">The sequence shown here is derived from an EMBL/GenBank/DDBJ whole genome shotgun (WGS) entry which is preliminary data.</text>
</comment>